<dbReference type="AlphaFoldDB" id="A0A8I0FW64"/>
<reference evidence="2" key="2">
    <citation type="submission" date="2020-09" db="EMBL/GenBank/DDBJ databases">
        <title>Novel species in genus Aeromicrobium.</title>
        <authorList>
            <person name="Zhang G."/>
        </authorList>
    </citation>
    <scope>NUCLEOTIDE SEQUENCE</scope>
    <source>
        <strain evidence="2">SSW1-57</strain>
    </source>
</reference>
<comment type="caution">
    <text evidence="2">The sequence shown here is derived from an EMBL/GenBank/DDBJ whole genome shotgun (WGS) entry which is preliminary data.</text>
</comment>
<feature type="signal peptide" evidence="1">
    <location>
        <begin position="1"/>
        <end position="29"/>
    </location>
</feature>
<keyword evidence="4" id="KW-1185">Reference proteome</keyword>
<proteinExistence type="predicted"/>
<reference evidence="3 4" key="1">
    <citation type="submission" date="2020-07" db="EMBL/GenBank/DDBJ databases">
        <title>Sequencing the genomes of 1000 actinobacteria strains.</title>
        <authorList>
            <person name="Klenk H.-P."/>
        </authorList>
    </citation>
    <scope>NUCLEOTIDE SEQUENCE [LARGE SCALE GENOMIC DNA]</scope>
    <source>
        <strain evidence="3 4">DSM 19087</strain>
    </source>
</reference>
<evidence type="ECO:0000313" key="3">
    <source>
        <dbReference type="EMBL" id="NYI39043.1"/>
    </source>
</evidence>
<evidence type="ECO:0000313" key="5">
    <source>
        <dbReference type="Proteomes" id="UP000659061"/>
    </source>
</evidence>
<name>A0A8I0FW64_9ACTN</name>
<dbReference type="Proteomes" id="UP000659061">
    <property type="component" value="Unassembled WGS sequence"/>
</dbReference>
<dbReference type="Gene3D" id="2.60.40.10">
    <property type="entry name" value="Immunoglobulins"/>
    <property type="match status" value="1"/>
</dbReference>
<dbReference type="InterPro" id="IPR013783">
    <property type="entry name" value="Ig-like_fold"/>
</dbReference>
<organism evidence="2 5">
    <name type="scientific">Aeromicrobium tamlense</name>
    <dbReference type="NCBI Taxonomy" id="375541"/>
    <lineage>
        <taxon>Bacteria</taxon>
        <taxon>Bacillati</taxon>
        <taxon>Actinomycetota</taxon>
        <taxon>Actinomycetes</taxon>
        <taxon>Propionibacteriales</taxon>
        <taxon>Nocardioidaceae</taxon>
        <taxon>Aeromicrobium</taxon>
    </lineage>
</organism>
<evidence type="ECO:0000256" key="1">
    <source>
        <dbReference type="SAM" id="SignalP"/>
    </source>
</evidence>
<dbReference type="GO" id="GO:0005975">
    <property type="term" value="P:carbohydrate metabolic process"/>
    <property type="evidence" value="ECO:0007669"/>
    <property type="project" value="UniProtKB-ARBA"/>
</dbReference>
<dbReference type="EMBL" id="JACBZN010000001">
    <property type="protein sequence ID" value="NYI39043.1"/>
    <property type="molecule type" value="Genomic_DNA"/>
</dbReference>
<evidence type="ECO:0000313" key="2">
    <source>
        <dbReference type="EMBL" id="MBD1271769.1"/>
    </source>
</evidence>
<evidence type="ECO:0000313" key="4">
    <source>
        <dbReference type="Proteomes" id="UP000587211"/>
    </source>
</evidence>
<accession>A0A8I0FW64</accession>
<dbReference type="Proteomes" id="UP000587211">
    <property type="component" value="Unassembled WGS sequence"/>
</dbReference>
<protein>
    <recommendedName>
        <fullName evidence="6">Carboxypeptidase regulatory-like domain-containing protein</fullName>
    </recommendedName>
</protein>
<dbReference type="RefSeq" id="WP_179426290.1">
    <property type="nucleotide sequence ID" value="NZ_BAAAMP010000002.1"/>
</dbReference>
<gene>
    <name evidence="3" type="ORF">BJ975_002418</name>
    <name evidence="2" type="ORF">IDH50_16105</name>
</gene>
<evidence type="ECO:0008006" key="6">
    <source>
        <dbReference type="Google" id="ProtNLM"/>
    </source>
</evidence>
<keyword evidence="1" id="KW-0732">Signal</keyword>
<sequence length="447" mass="47531">MKNATRAAVVAVLAVVASLLIAPSGTAQASSRAAVGTISGRVTAPAGYPGGKVIDVSLRRLSAEGEWVEVASSLVGAGSTYTLGAPTAGTYQVRAGMTFSDSATPSRRITVSKGTRVTGVDLAIRPDPTVSGTITADGFDLALLQPGGDADDRGLNAHVWGRIDGHWERVGDRTRLGTFEGAPVLVADDGRYSFSVPGFYEAVRVQFYQSVCDAWAPCRRFGLAPEVARTYWDGTPDGGPTFAGAADLDVRSGPVVDKDITLKAATKLRAVAEPRIAGTVGVGEVVRARVGSYAPGPTTRDYKWIGQVRGSDRLLARGRTYRVPASLLGHRLALQEWPARSGFEAPVQQSRYYLVKSAARLAVTTKPGKGRATVRLRITAPAVSKTQLHGKASIYAKGKRIKTVKVRNGKATIRITRQARGKRTYTIRYSGNRLVTSPTTSLRIAIR</sequence>
<dbReference type="EMBL" id="JACWMT010000004">
    <property type="protein sequence ID" value="MBD1271769.1"/>
    <property type="molecule type" value="Genomic_DNA"/>
</dbReference>
<feature type="chain" id="PRO_5034898856" description="Carboxypeptidase regulatory-like domain-containing protein" evidence="1">
    <location>
        <begin position="30"/>
        <end position="447"/>
    </location>
</feature>